<evidence type="ECO:0000256" key="1">
    <source>
        <dbReference type="ARBA" id="ARBA00006019"/>
    </source>
</evidence>
<reference evidence="3" key="1">
    <citation type="submission" date="2021-06" db="EMBL/GenBank/DDBJ databases">
        <authorList>
            <person name="Kallberg Y."/>
            <person name="Tangrot J."/>
            <person name="Rosling A."/>
        </authorList>
    </citation>
    <scope>NUCLEOTIDE SEQUENCE</scope>
    <source>
        <strain evidence="3">MA453B</strain>
    </source>
</reference>
<dbReference type="InterPro" id="IPR045093">
    <property type="entry name" value="Cullin"/>
</dbReference>
<feature type="domain" description="Cullin N-terminal" evidence="2">
    <location>
        <begin position="182"/>
        <end position="278"/>
    </location>
</feature>
<dbReference type="EMBL" id="CAJVPY010006056">
    <property type="protein sequence ID" value="CAG8655421.1"/>
    <property type="molecule type" value="Genomic_DNA"/>
</dbReference>
<organism evidence="3 4">
    <name type="scientific">Dentiscutata erythropus</name>
    <dbReference type="NCBI Taxonomy" id="1348616"/>
    <lineage>
        <taxon>Eukaryota</taxon>
        <taxon>Fungi</taxon>
        <taxon>Fungi incertae sedis</taxon>
        <taxon>Mucoromycota</taxon>
        <taxon>Glomeromycotina</taxon>
        <taxon>Glomeromycetes</taxon>
        <taxon>Diversisporales</taxon>
        <taxon>Gigasporaceae</taxon>
        <taxon>Dentiscutata</taxon>
    </lineage>
</organism>
<dbReference type="GO" id="GO:0031625">
    <property type="term" value="F:ubiquitin protein ligase binding"/>
    <property type="evidence" value="ECO:0007669"/>
    <property type="project" value="InterPro"/>
</dbReference>
<comment type="caution">
    <text evidence="3">The sequence shown here is derived from an EMBL/GenBank/DDBJ whole genome shotgun (WGS) entry which is preliminary data.</text>
</comment>
<evidence type="ECO:0000313" key="4">
    <source>
        <dbReference type="Proteomes" id="UP000789405"/>
    </source>
</evidence>
<dbReference type="PANTHER" id="PTHR11932">
    <property type="entry name" value="CULLIN"/>
    <property type="match status" value="1"/>
</dbReference>
<evidence type="ECO:0000259" key="2">
    <source>
        <dbReference type="Pfam" id="PF00888"/>
    </source>
</evidence>
<dbReference type="InterPro" id="IPR001373">
    <property type="entry name" value="Cullin_N"/>
</dbReference>
<dbReference type="GO" id="GO:0006511">
    <property type="term" value="P:ubiquitin-dependent protein catabolic process"/>
    <property type="evidence" value="ECO:0007669"/>
    <property type="project" value="InterPro"/>
</dbReference>
<dbReference type="SUPFAM" id="SSF74788">
    <property type="entry name" value="Cullin repeat-like"/>
    <property type="match status" value="1"/>
</dbReference>
<dbReference type="Pfam" id="PF00888">
    <property type="entry name" value="Cullin"/>
    <property type="match status" value="2"/>
</dbReference>
<dbReference type="AlphaFoldDB" id="A0A9N9H3G8"/>
<dbReference type="Proteomes" id="UP000789405">
    <property type="component" value="Unassembled WGS sequence"/>
</dbReference>
<proteinExistence type="inferred from homology"/>
<feature type="non-terminal residue" evidence="3">
    <location>
        <position position="1"/>
    </location>
</feature>
<gene>
    <name evidence="3" type="ORF">DERYTH_LOCUS10411</name>
</gene>
<dbReference type="Gene3D" id="1.20.1310.10">
    <property type="entry name" value="Cullin Repeats"/>
    <property type="match status" value="2"/>
</dbReference>
<sequence>FETILQSILIKHDDDDKHINSFEKEFRNIFSNLPIQASLSSLQLAFQSFEKTQQVEVHSRLKNLYTLYSSNIKKTLMCKAEQKDAFLEMFVTTWKHFTEKMELISRSFQYLDPVFQMLGKESIWRLGSCEFRKQVLCSQEINKKNLLGILESIEKQREGEVRNGVALRETLQIYINDVYICNLNVYEYLQYVKERIKYEEDYISAYLHSRTKESLMKHVELKLIKRHAKLIWENIESTFFDIMSNPCEKRGRVLTLLYLYLVKIDGVELLQLFIDPIIERCYSNSPWIVVGVVLSLRYWNRGVEVVPFLDRLEWSRVTGVPLVEWSRVTGVPLVDWSHITRVVVSGNKSRLLFSAVLVVVHGTVVSGVSLVDLCWSDSSICGVGIRDIF</sequence>
<dbReference type="InterPro" id="IPR016159">
    <property type="entry name" value="Cullin_repeat-like_dom_sf"/>
</dbReference>
<feature type="domain" description="Cullin N-terminal" evidence="2">
    <location>
        <begin position="26"/>
        <end position="175"/>
    </location>
</feature>
<accession>A0A9N9H3G8</accession>
<name>A0A9N9H3G8_9GLOM</name>
<evidence type="ECO:0000313" key="3">
    <source>
        <dbReference type="EMBL" id="CAG8655421.1"/>
    </source>
</evidence>
<protein>
    <submittedName>
        <fullName evidence="3">7814_t:CDS:1</fullName>
    </submittedName>
</protein>
<keyword evidence="4" id="KW-1185">Reference proteome</keyword>
<comment type="similarity">
    <text evidence="1">Belongs to the cullin family.</text>
</comment>